<dbReference type="InterPro" id="IPR027417">
    <property type="entry name" value="P-loop_NTPase"/>
</dbReference>
<protein>
    <submittedName>
        <fullName evidence="3">TIGR02680 family protein</fullName>
    </submittedName>
</protein>
<proteinExistence type="predicted"/>
<feature type="compositionally biased region" description="Polar residues" evidence="2">
    <location>
        <begin position="357"/>
        <end position="368"/>
    </location>
</feature>
<keyword evidence="1" id="KW-0175">Coiled coil</keyword>
<dbReference type="Gene3D" id="3.40.50.300">
    <property type="entry name" value="P-loop containing nucleotide triphosphate hydrolases"/>
    <property type="match status" value="2"/>
</dbReference>
<comment type="caution">
    <text evidence="3">The sequence shown here is derived from an EMBL/GenBank/DDBJ whole genome shotgun (WGS) entry which is preliminary data.</text>
</comment>
<evidence type="ECO:0000313" key="4">
    <source>
        <dbReference type="Proteomes" id="UP001501218"/>
    </source>
</evidence>
<feature type="compositionally biased region" description="Basic and acidic residues" evidence="2">
    <location>
        <begin position="369"/>
        <end position="390"/>
    </location>
</feature>
<feature type="coiled-coil region" evidence="1">
    <location>
        <begin position="235"/>
        <end position="318"/>
    </location>
</feature>
<organism evidence="3 4">
    <name type="scientific">Saccharopolyspora halophila</name>
    <dbReference type="NCBI Taxonomy" id="405551"/>
    <lineage>
        <taxon>Bacteria</taxon>
        <taxon>Bacillati</taxon>
        <taxon>Actinomycetota</taxon>
        <taxon>Actinomycetes</taxon>
        <taxon>Pseudonocardiales</taxon>
        <taxon>Pseudonocardiaceae</taxon>
        <taxon>Saccharopolyspora</taxon>
    </lineage>
</organism>
<evidence type="ECO:0000256" key="1">
    <source>
        <dbReference type="SAM" id="Coils"/>
    </source>
</evidence>
<dbReference type="RefSeq" id="WP_344137334.1">
    <property type="nucleotide sequence ID" value="NZ_BAAARA010000023.1"/>
</dbReference>
<dbReference type="Proteomes" id="UP001501218">
    <property type="component" value="Unassembled WGS sequence"/>
</dbReference>
<dbReference type="EMBL" id="BAAARA010000023">
    <property type="protein sequence ID" value="GAA2362411.1"/>
    <property type="molecule type" value="Genomic_DNA"/>
</dbReference>
<dbReference type="InterPro" id="IPR013496">
    <property type="entry name" value="CHP02680"/>
</dbReference>
<evidence type="ECO:0000256" key="2">
    <source>
        <dbReference type="SAM" id="MobiDB-lite"/>
    </source>
</evidence>
<feature type="coiled-coil region" evidence="1">
    <location>
        <begin position="885"/>
        <end position="952"/>
    </location>
</feature>
<feature type="region of interest" description="Disordered" evidence="2">
    <location>
        <begin position="354"/>
        <end position="390"/>
    </location>
</feature>
<dbReference type="Pfam" id="PF13558">
    <property type="entry name" value="SbcC_Walker_B"/>
    <property type="match status" value="1"/>
</dbReference>
<gene>
    <name evidence="3" type="ORF">GCM10009854_47590</name>
</gene>
<accession>A0ABN3GVV7</accession>
<feature type="coiled-coil region" evidence="1">
    <location>
        <begin position="731"/>
        <end position="795"/>
    </location>
</feature>
<reference evidence="3 4" key="1">
    <citation type="journal article" date="2019" name="Int. J. Syst. Evol. Microbiol.">
        <title>The Global Catalogue of Microorganisms (GCM) 10K type strain sequencing project: providing services to taxonomists for standard genome sequencing and annotation.</title>
        <authorList>
            <consortium name="The Broad Institute Genomics Platform"/>
            <consortium name="The Broad Institute Genome Sequencing Center for Infectious Disease"/>
            <person name="Wu L."/>
            <person name="Ma J."/>
        </authorList>
    </citation>
    <scope>NUCLEOTIDE SEQUENCE [LARGE SCALE GENOMIC DNA]</scope>
    <source>
        <strain evidence="3 4">JCM 16221</strain>
    </source>
</reference>
<name>A0ABN3GVV7_9PSEU</name>
<dbReference type="NCBIfam" id="TIGR02680">
    <property type="entry name" value="TIGR02680 family protein"/>
    <property type="match status" value="1"/>
</dbReference>
<sequence>MTIAELPLHGLAEEAHDAARWRPVRAGILNVWRYYDEVFEFHNGRLLLRGPNGTGKSKALELLLPYLFDASLRPNRLSTFGTSERTMHWNLMGEGATGTTRVGYVWLEFARGEESFTCGARLQSTKHTTKVTADYFTTSLRVDADFSLKASGGQPLTRAALVDGLGEHGVVHPDGQAYREAVRQTLFPRLSAQRFEALITALLQLRTPKLSQRLDPGLLSKLLSRALPPLDQEDIAELAEGFERLDQQRERLDELDDEIAAAKKVADRQRSYAQRVLVAAADRLTSATRQMDDATRAARESEEQHQAAQAQLVADKDRQKAVESGIDRARSRVDGIKETDAYKDRRELVKLREAATGAQQDAQRLATESQRRSAEAETNREKSERAEALAQDAEIRTRGAAEGAGHAALRAGLQSTQHELAGTEAMERFRSLLKAAVHRKFEAINLVRAKVREHESALSARRDAEQYLERARSDLSDANDLRDTTAAEFETALREHGDELLVWSRSCVELVISDPAELVDRAESETELLSYVNDVAQQLHRSLATAEAGASARRDEFADQRSTLAARLDELRAKVDLPPDPPPHRTADRATAAGAPLWRLVEFDEAVAEGTRAAVEAALQASGLLDAWVSPSGATAIPGHDTIADGELLTPAPGRSLREILRPEPDSPVPAERVERLLSTIAFDETLPADHPAACGADGRWRLGTATGSWDKTDVEHIGATARERARQARIAQLSAELAELDRALAELEAQKSELETRRNTLDAELRQRPSHERVDQARRTLDQAEARVQAADGAVHGALEQLKARERAVTGAQHELDLAGTQHGVPTGSGALDELESDVATYREAAEDWFAHRSKLCAAEETAALRREVAQRSAVLARDAADSAEAAAAKAQDLAEQRDAVEQSLETADHQEVLAELTAQERELDRLDQERRELIDQVQDLREKIGGLEQRRTQDAERRATTMAERDAAAGWFRHLMTGTLPGDCDLSVELAPTSGVKTTLAAARDVVAELPSVPHEQKDLNNALHRLSETVHACRDVLGAHADLELESDEDITVLTAVVDGSRVGVRSLLRTLSEEAEHRRGDITEAERDLFDRTLTGDTRRQLAERIRQAGELVDAMNERLRRVRTASRVAVQLDWQVDKELPAGTKDARQLLLKNPVRLSEGERESLHRFFRERIDQAKAENTAANWQEQLAEVFDYTAWHRFVVKLDRADGNGWQPLTKKLHGALSGGEKAIALHLPLFAAVAAHYQSVSESPRLIMLDEVFVGVDAGNRGQVFELLASLDLDLVLTSDHEWCAYRELPGIAVHQLVTGDDDEAVTTARFVWTGRDWADDEDGEA</sequence>
<keyword evidence="4" id="KW-1185">Reference proteome</keyword>
<evidence type="ECO:0000313" key="3">
    <source>
        <dbReference type="EMBL" id="GAA2362411.1"/>
    </source>
</evidence>
<dbReference type="SUPFAM" id="SSF52540">
    <property type="entry name" value="P-loop containing nucleoside triphosphate hydrolases"/>
    <property type="match status" value="1"/>
</dbReference>